<protein>
    <submittedName>
        <fullName evidence="1">Uncharacterized protein</fullName>
    </submittedName>
</protein>
<gene>
    <name evidence="1" type="ORF">FE257_002080</name>
</gene>
<evidence type="ECO:0000313" key="1">
    <source>
        <dbReference type="EMBL" id="KAF9892303.1"/>
    </source>
</evidence>
<dbReference type="Proteomes" id="UP001194746">
    <property type="component" value="Unassembled WGS sequence"/>
</dbReference>
<accession>A0AAD4GY67</accession>
<proteinExistence type="predicted"/>
<evidence type="ECO:0000313" key="2">
    <source>
        <dbReference type="Proteomes" id="UP001194746"/>
    </source>
</evidence>
<keyword evidence="2" id="KW-1185">Reference proteome</keyword>
<name>A0AAD4GY67_ASPNN</name>
<reference evidence="1" key="2">
    <citation type="submission" date="2020-02" db="EMBL/GenBank/DDBJ databases">
        <authorList>
            <person name="Gilchrist C.L.M."/>
            <person name="Chooi Y.-H."/>
        </authorList>
    </citation>
    <scope>NUCLEOTIDE SEQUENCE</scope>
    <source>
        <strain evidence="1">MST-FP2251</strain>
    </source>
</reference>
<reference evidence="1" key="1">
    <citation type="journal article" date="2019" name="Beilstein J. Org. Chem.">
        <title>Nanangenines: drimane sesquiterpenoids as the dominant metabolite cohort of a novel Australian fungus, Aspergillus nanangensis.</title>
        <authorList>
            <person name="Lacey H.J."/>
            <person name="Gilchrist C.L.M."/>
            <person name="Crombie A."/>
            <person name="Kalaitzis J.A."/>
            <person name="Vuong D."/>
            <person name="Rutledge P.J."/>
            <person name="Turner P."/>
            <person name="Pitt J.I."/>
            <person name="Lacey E."/>
            <person name="Chooi Y.H."/>
            <person name="Piggott A.M."/>
        </authorList>
    </citation>
    <scope>NUCLEOTIDE SEQUENCE</scope>
    <source>
        <strain evidence="1">MST-FP2251</strain>
    </source>
</reference>
<dbReference type="EMBL" id="VCAU01000013">
    <property type="protein sequence ID" value="KAF9892303.1"/>
    <property type="molecule type" value="Genomic_DNA"/>
</dbReference>
<dbReference type="AlphaFoldDB" id="A0AAD4GY67"/>
<organism evidence="1 2">
    <name type="scientific">Aspergillus nanangensis</name>
    <dbReference type="NCBI Taxonomy" id="2582783"/>
    <lineage>
        <taxon>Eukaryota</taxon>
        <taxon>Fungi</taxon>
        <taxon>Dikarya</taxon>
        <taxon>Ascomycota</taxon>
        <taxon>Pezizomycotina</taxon>
        <taxon>Eurotiomycetes</taxon>
        <taxon>Eurotiomycetidae</taxon>
        <taxon>Eurotiales</taxon>
        <taxon>Aspergillaceae</taxon>
        <taxon>Aspergillus</taxon>
        <taxon>Aspergillus subgen. Circumdati</taxon>
    </lineage>
</organism>
<sequence length="379" mass="43165">MGVWVQIQGRYPPIPCIHDDCWHHLNHVSLRRLYHFGKAMLLVVSDDSSENLFGENGLIGAFEQIVTRWQEKKMFAALLVKIRKDLPLEIRRDVWRHISPSPIRLMVARHAYSSRAMRTPVSYVAREHVVIQLDRTIQVFQAKVSERNYICGMQREGRLYGVRSEISFHAQIKDSLTVAIAVEYGQLGVQKIRILHEDGSESTIGDNTSKSLWTCMERKTGSGALRLDVTWDGLKVRQVHLDIPGHSCGYELALKSPIPWSLVHPIKGSQYAESQYAQSQYAESQYAQSQYAQSQYAVQRRFASRPKSILEPMDRVLLSKDGYFLRHLVVFCSTDGVFDGAGTYLESENGGPPLVEWLGQQTGVALRFSFRAEERILSL</sequence>
<comment type="caution">
    <text evidence="1">The sequence shown here is derived from an EMBL/GenBank/DDBJ whole genome shotgun (WGS) entry which is preliminary data.</text>
</comment>